<dbReference type="EMBL" id="NVUS01000016">
    <property type="protein sequence ID" value="PCI99363.1"/>
    <property type="molecule type" value="Genomic_DNA"/>
</dbReference>
<accession>A0A2A4YWW0</accession>
<sequence>MQFTFILTGLLLLVGALARLILDGLAIFESAILRFETLSQTWQNYFPSGLKFIETYMPTALWDPYLMWVLQQPSFAVFGLAGLVFIFMSFMFRRRNKRRLSDEFL</sequence>
<proteinExistence type="predicted"/>
<evidence type="ECO:0000256" key="1">
    <source>
        <dbReference type="SAM" id="Phobius"/>
    </source>
</evidence>
<reference evidence="2" key="2">
    <citation type="journal article" date="2018" name="ISME J.">
        <title>A dynamic microbial community with high functional redundancy inhabits the cold, oxic subseafloor aquifer.</title>
        <authorList>
            <person name="Tully B.J."/>
            <person name="Wheat C.G."/>
            <person name="Glazer B.T."/>
            <person name="Huber J.A."/>
        </authorList>
    </citation>
    <scope>NUCLEOTIDE SEQUENCE</scope>
    <source>
        <strain evidence="2">NORP83</strain>
    </source>
</reference>
<keyword evidence="1" id="KW-0812">Transmembrane</keyword>
<reference key="1">
    <citation type="submission" date="2017-08" db="EMBL/GenBank/DDBJ databases">
        <title>A dynamic microbial community with high functional redundancy inhabits the cold, oxic subseafloor aquifer.</title>
        <authorList>
            <person name="Tully B.J."/>
            <person name="Wheat C.G."/>
            <person name="Glazer B.T."/>
            <person name="Huber J.A."/>
        </authorList>
    </citation>
    <scope>NUCLEOTIDE SEQUENCE [LARGE SCALE GENOMIC DNA]</scope>
</reference>
<keyword evidence="1" id="KW-0472">Membrane</keyword>
<dbReference type="AlphaFoldDB" id="A0A2A4YWW0"/>
<comment type="caution">
    <text evidence="2">The sequence shown here is derived from an EMBL/GenBank/DDBJ whole genome shotgun (WGS) entry which is preliminary data.</text>
</comment>
<organism evidence="2">
    <name type="scientific">OCS116 cluster bacterium</name>
    <dbReference type="NCBI Taxonomy" id="2030921"/>
    <lineage>
        <taxon>Bacteria</taxon>
        <taxon>Pseudomonadati</taxon>
        <taxon>Pseudomonadota</taxon>
        <taxon>Alphaproteobacteria</taxon>
        <taxon>OCS116 cluster</taxon>
    </lineage>
</organism>
<feature type="transmembrane region" description="Helical" evidence="1">
    <location>
        <begin position="74"/>
        <end position="92"/>
    </location>
</feature>
<protein>
    <submittedName>
        <fullName evidence="2">Uncharacterized protein</fullName>
    </submittedName>
</protein>
<name>A0A2A4YWW0_9PROT</name>
<evidence type="ECO:0000313" key="2">
    <source>
        <dbReference type="EMBL" id="PCI99363.1"/>
    </source>
</evidence>
<gene>
    <name evidence="2" type="ORF">COB13_12085</name>
</gene>
<keyword evidence="1" id="KW-1133">Transmembrane helix</keyword>